<feature type="disulfide bond" evidence="2">
    <location>
        <begin position="38"/>
        <end position="81"/>
    </location>
</feature>
<protein>
    <recommendedName>
        <fullName evidence="4">Sushi domain-containing protein</fullName>
    </recommendedName>
</protein>
<dbReference type="PROSITE" id="PS50923">
    <property type="entry name" value="SUSHI"/>
    <property type="match status" value="1"/>
</dbReference>
<evidence type="ECO:0000256" key="3">
    <source>
        <dbReference type="SAM" id="MobiDB-lite"/>
    </source>
</evidence>
<dbReference type="Proteomes" id="UP000821853">
    <property type="component" value="Chromosome 1"/>
</dbReference>
<dbReference type="Gene3D" id="2.10.70.10">
    <property type="entry name" value="Complement Module, domain 1"/>
    <property type="match status" value="1"/>
</dbReference>
<evidence type="ECO:0000256" key="2">
    <source>
        <dbReference type="PROSITE-ProRule" id="PRU00302"/>
    </source>
</evidence>
<keyword evidence="1 2" id="KW-1015">Disulfide bond</keyword>
<evidence type="ECO:0000313" key="6">
    <source>
        <dbReference type="Proteomes" id="UP000821853"/>
    </source>
</evidence>
<accession>A0A9J6FFH9</accession>
<organism evidence="5 6">
    <name type="scientific">Haemaphysalis longicornis</name>
    <name type="common">Bush tick</name>
    <dbReference type="NCBI Taxonomy" id="44386"/>
    <lineage>
        <taxon>Eukaryota</taxon>
        <taxon>Metazoa</taxon>
        <taxon>Ecdysozoa</taxon>
        <taxon>Arthropoda</taxon>
        <taxon>Chelicerata</taxon>
        <taxon>Arachnida</taxon>
        <taxon>Acari</taxon>
        <taxon>Parasitiformes</taxon>
        <taxon>Ixodida</taxon>
        <taxon>Ixodoidea</taxon>
        <taxon>Ixodidae</taxon>
        <taxon>Haemaphysalinae</taxon>
        <taxon>Haemaphysalis</taxon>
    </lineage>
</organism>
<dbReference type="InterPro" id="IPR000436">
    <property type="entry name" value="Sushi_SCR_CCP_dom"/>
</dbReference>
<keyword evidence="2" id="KW-0768">Sushi</keyword>
<keyword evidence="6" id="KW-1185">Reference proteome</keyword>
<dbReference type="SMART" id="SM00032">
    <property type="entry name" value="CCP"/>
    <property type="match status" value="1"/>
</dbReference>
<dbReference type="AlphaFoldDB" id="A0A9J6FFH9"/>
<evidence type="ECO:0000313" key="5">
    <source>
        <dbReference type="EMBL" id="KAH9361129.1"/>
    </source>
</evidence>
<sequence>MPALPLHVQLFAYSIAAVYRHGAHARFLVGLGAGVPACQYPSVRDGARISSRVSYFYRINETVSFECPEGSQLRGSPMIQCVTKGRWSAAVPRCQPIAPAPSSPERRLRRQHRHWPHATPVATGAGGRL</sequence>
<dbReference type="OrthoDB" id="5804959at2759"/>
<dbReference type="CDD" id="cd00033">
    <property type="entry name" value="CCP"/>
    <property type="match status" value="1"/>
</dbReference>
<dbReference type="SUPFAM" id="SSF57535">
    <property type="entry name" value="Complement control module/SCR domain"/>
    <property type="match status" value="1"/>
</dbReference>
<reference evidence="5 6" key="1">
    <citation type="journal article" date="2020" name="Cell">
        <title>Large-Scale Comparative Analyses of Tick Genomes Elucidate Their Genetic Diversity and Vector Capacities.</title>
        <authorList>
            <consortium name="Tick Genome and Microbiome Consortium (TIGMIC)"/>
            <person name="Jia N."/>
            <person name="Wang J."/>
            <person name="Shi W."/>
            <person name="Du L."/>
            <person name="Sun Y."/>
            <person name="Zhan W."/>
            <person name="Jiang J.F."/>
            <person name="Wang Q."/>
            <person name="Zhang B."/>
            <person name="Ji P."/>
            <person name="Bell-Sakyi L."/>
            <person name="Cui X.M."/>
            <person name="Yuan T.T."/>
            <person name="Jiang B.G."/>
            <person name="Yang W.F."/>
            <person name="Lam T.T."/>
            <person name="Chang Q.C."/>
            <person name="Ding S.J."/>
            <person name="Wang X.J."/>
            <person name="Zhu J.G."/>
            <person name="Ruan X.D."/>
            <person name="Zhao L."/>
            <person name="Wei J.T."/>
            <person name="Ye R.Z."/>
            <person name="Que T.C."/>
            <person name="Du C.H."/>
            <person name="Zhou Y.H."/>
            <person name="Cheng J.X."/>
            <person name="Dai P.F."/>
            <person name="Guo W.B."/>
            <person name="Han X.H."/>
            <person name="Huang E.J."/>
            <person name="Li L.F."/>
            <person name="Wei W."/>
            <person name="Gao Y.C."/>
            <person name="Liu J.Z."/>
            <person name="Shao H.Z."/>
            <person name="Wang X."/>
            <person name="Wang C.C."/>
            <person name="Yang T.C."/>
            <person name="Huo Q.B."/>
            <person name="Li W."/>
            <person name="Chen H.Y."/>
            <person name="Chen S.E."/>
            <person name="Zhou L.G."/>
            <person name="Ni X.B."/>
            <person name="Tian J.H."/>
            <person name="Sheng Y."/>
            <person name="Liu T."/>
            <person name="Pan Y.S."/>
            <person name="Xia L.Y."/>
            <person name="Li J."/>
            <person name="Zhao F."/>
            <person name="Cao W.C."/>
        </authorList>
    </citation>
    <scope>NUCLEOTIDE SEQUENCE [LARGE SCALE GENOMIC DNA]</scope>
    <source>
        <strain evidence="5">HaeL-2018</strain>
    </source>
</reference>
<comment type="caution">
    <text evidence="5">The sequence shown here is derived from an EMBL/GenBank/DDBJ whole genome shotgun (WGS) entry which is preliminary data.</text>
</comment>
<dbReference type="Pfam" id="PF00084">
    <property type="entry name" value="Sushi"/>
    <property type="match status" value="1"/>
</dbReference>
<gene>
    <name evidence="5" type="ORF">HPB48_002991</name>
</gene>
<proteinExistence type="predicted"/>
<evidence type="ECO:0000256" key="1">
    <source>
        <dbReference type="ARBA" id="ARBA00023157"/>
    </source>
</evidence>
<feature type="compositionally biased region" description="Basic residues" evidence="3">
    <location>
        <begin position="107"/>
        <end position="116"/>
    </location>
</feature>
<feature type="disulfide bond" evidence="2">
    <location>
        <begin position="67"/>
        <end position="94"/>
    </location>
</feature>
<feature type="domain" description="Sushi" evidence="4">
    <location>
        <begin position="36"/>
        <end position="96"/>
    </location>
</feature>
<dbReference type="EMBL" id="JABSTR010000001">
    <property type="protein sequence ID" value="KAH9361129.1"/>
    <property type="molecule type" value="Genomic_DNA"/>
</dbReference>
<dbReference type="InterPro" id="IPR035976">
    <property type="entry name" value="Sushi/SCR/CCP_sf"/>
</dbReference>
<feature type="region of interest" description="Disordered" evidence="3">
    <location>
        <begin position="94"/>
        <end position="129"/>
    </location>
</feature>
<dbReference type="VEuPathDB" id="VectorBase:HLOH_057435"/>
<name>A0A9J6FFH9_HAELO</name>
<evidence type="ECO:0000259" key="4">
    <source>
        <dbReference type="PROSITE" id="PS50923"/>
    </source>
</evidence>